<proteinExistence type="predicted"/>
<name>A0A6B9VF52_ARAHY</name>
<organism evidence="1 3">
    <name type="scientific">Arachis hypogaea</name>
    <name type="common">Peanut</name>
    <dbReference type="NCBI Taxonomy" id="3818"/>
    <lineage>
        <taxon>Eukaryota</taxon>
        <taxon>Viridiplantae</taxon>
        <taxon>Streptophyta</taxon>
        <taxon>Embryophyta</taxon>
        <taxon>Tracheophyta</taxon>
        <taxon>Spermatophyta</taxon>
        <taxon>Magnoliopsida</taxon>
        <taxon>eudicotyledons</taxon>
        <taxon>Gunneridae</taxon>
        <taxon>Pentapetalae</taxon>
        <taxon>rosids</taxon>
        <taxon>fabids</taxon>
        <taxon>Fabales</taxon>
        <taxon>Fabaceae</taxon>
        <taxon>Papilionoideae</taxon>
        <taxon>50 kb inversion clade</taxon>
        <taxon>dalbergioids sensu lato</taxon>
        <taxon>Dalbergieae</taxon>
        <taxon>Pterocarpus clade</taxon>
        <taxon>Arachis</taxon>
    </lineage>
</organism>
<accession>A0A6B9VF52</accession>
<dbReference type="EMBL" id="CP031001">
    <property type="protein sequence ID" value="QHN78943.1"/>
    <property type="molecule type" value="Genomic_DNA"/>
</dbReference>
<evidence type="ECO:0000313" key="2">
    <source>
        <dbReference type="EMBL" id="QHN78943.1"/>
    </source>
</evidence>
<evidence type="ECO:0000313" key="3">
    <source>
        <dbReference type="Proteomes" id="UP000464620"/>
    </source>
</evidence>
<dbReference type="Proteomes" id="UP000464620">
    <property type="component" value="Chromosome B09"/>
</dbReference>
<gene>
    <name evidence="1" type="ORF">DS421_19g665800</name>
    <name evidence="2" type="ORF">DS421_19g665810</name>
</gene>
<evidence type="ECO:0000313" key="1">
    <source>
        <dbReference type="EMBL" id="QHN78942.1"/>
    </source>
</evidence>
<protein>
    <submittedName>
        <fullName evidence="1">Uncharacterized protein</fullName>
    </submittedName>
</protein>
<dbReference type="AlphaFoldDB" id="A0A6B9VF52"/>
<dbReference type="EMBL" id="CP031001">
    <property type="protein sequence ID" value="QHN78942.1"/>
    <property type="molecule type" value="Genomic_DNA"/>
</dbReference>
<sequence length="59" mass="7027">MPQWHISRKPFQNQLNINRFNSFPKFKRISSAINHLSKPNQLKQPRLNFKSILSFTSSK</sequence>
<reference evidence="1 3" key="1">
    <citation type="submission" date="2020-01" db="EMBL/GenBank/DDBJ databases">
        <title>Genome sequence of Arachis hypogaea, cultivar Shitouqi.</title>
        <authorList>
            <person name="Zhuang W."/>
            <person name="Chen H."/>
            <person name="Varshney R."/>
            <person name="Wang D."/>
            <person name="Ming R."/>
        </authorList>
    </citation>
    <scope>NUCLEOTIDE SEQUENCE [LARGE SCALE GENOMIC DNA]</scope>
    <source>
        <tissue evidence="1">Young leaf</tissue>
    </source>
</reference>